<dbReference type="GO" id="GO:0006412">
    <property type="term" value="P:translation"/>
    <property type="evidence" value="ECO:0007669"/>
    <property type="project" value="UniProtKB-UniRule"/>
</dbReference>
<proteinExistence type="inferred from homology"/>
<dbReference type="Gene3D" id="1.10.20.60">
    <property type="entry name" value="Glu-tRNAGln amidotransferase C subunit, N-terminal domain"/>
    <property type="match status" value="1"/>
</dbReference>
<evidence type="ECO:0000256" key="1">
    <source>
        <dbReference type="ARBA" id="ARBA00022840"/>
    </source>
</evidence>
<dbReference type="GO" id="GO:0006450">
    <property type="term" value="P:regulation of translational fidelity"/>
    <property type="evidence" value="ECO:0007669"/>
    <property type="project" value="InterPro"/>
</dbReference>
<dbReference type="PANTHER" id="PTHR15004">
    <property type="entry name" value="GLUTAMYL-TRNA(GLN) AMIDOTRANSFERASE SUBUNIT C, MITOCHONDRIAL"/>
    <property type="match status" value="1"/>
</dbReference>
<protein>
    <recommendedName>
        <fullName evidence="2">Aspartyl/glutamyl-tRNA(Asn/Gln) amidotransferase subunit C</fullName>
        <shortName evidence="2">Asp/Glu-ADT subunit C</shortName>
        <ecNumber evidence="2">6.3.5.-</ecNumber>
    </recommendedName>
</protein>
<dbReference type="GO" id="GO:0005524">
    <property type="term" value="F:ATP binding"/>
    <property type="evidence" value="ECO:0007669"/>
    <property type="project" value="UniProtKB-KW"/>
</dbReference>
<dbReference type="STRING" id="345632.GPICK_00375"/>
<keyword evidence="3" id="KW-0808">Transferase</keyword>
<dbReference type="HAMAP" id="MF_00122">
    <property type="entry name" value="GatC"/>
    <property type="match status" value="1"/>
</dbReference>
<dbReference type="KEGG" id="gpi:GPICK_00375"/>
<comment type="similarity">
    <text evidence="2">Belongs to the GatC family.</text>
</comment>
<dbReference type="SUPFAM" id="SSF141000">
    <property type="entry name" value="Glu-tRNAGln amidotransferase C subunit"/>
    <property type="match status" value="1"/>
</dbReference>
<name>A0A0B5BAP9_9BACT</name>
<keyword evidence="1 2" id="KW-0067">ATP-binding</keyword>
<organism evidence="3 4">
    <name type="scientific">Geobacter pickeringii</name>
    <dbReference type="NCBI Taxonomy" id="345632"/>
    <lineage>
        <taxon>Bacteria</taxon>
        <taxon>Pseudomonadati</taxon>
        <taxon>Thermodesulfobacteriota</taxon>
        <taxon>Desulfuromonadia</taxon>
        <taxon>Geobacterales</taxon>
        <taxon>Geobacteraceae</taxon>
        <taxon>Geobacter</taxon>
    </lineage>
</organism>
<dbReference type="GO" id="GO:0050567">
    <property type="term" value="F:glutaminyl-tRNA synthase (glutamine-hydrolyzing) activity"/>
    <property type="evidence" value="ECO:0007669"/>
    <property type="project" value="UniProtKB-UniRule"/>
</dbReference>
<dbReference type="InterPro" id="IPR036113">
    <property type="entry name" value="Asp/Glu-ADT_sf_sub_c"/>
</dbReference>
<dbReference type="Proteomes" id="UP000057609">
    <property type="component" value="Chromosome"/>
</dbReference>
<sequence length="95" mass="10559">MKITRAEVDAVALLARLELTAEETETFTDQMDAILAYVETLNELNTDGIVPTSHAVPMENAFRADEVRPSIGVENALLNAPDRVEDFFRVPKVIE</sequence>
<evidence type="ECO:0000313" key="3">
    <source>
        <dbReference type="EMBL" id="AJE02034.1"/>
    </source>
</evidence>
<dbReference type="AlphaFoldDB" id="A0A0B5BAP9"/>
<dbReference type="NCBIfam" id="TIGR00135">
    <property type="entry name" value="gatC"/>
    <property type="match status" value="1"/>
</dbReference>
<comment type="function">
    <text evidence="2">Allows the formation of correctly charged Asn-tRNA(Asn) or Gln-tRNA(Gln) through the transamidation of misacylated Asp-tRNA(Asn) or Glu-tRNA(Gln) in organisms which lack either or both of asparaginyl-tRNA or glutaminyl-tRNA synthetases. The reaction takes place in the presence of glutamine and ATP through an activated phospho-Asp-tRNA(Asn) or phospho-Glu-tRNA(Gln).</text>
</comment>
<dbReference type="EMBL" id="CP009788">
    <property type="protein sequence ID" value="AJE02034.1"/>
    <property type="molecule type" value="Genomic_DNA"/>
</dbReference>
<gene>
    <name evidence="2 3" type="primary">gatC</name>
    <name evidence="3" type="ORF">GPICK_00375</name>
</gene>
<comment type="catalytic activity">
    <reaction evidence="2">
        <text>L-glutamyl-tRNA(Gln) + L-glutamine + ATP + H2O = L-glutaminyl-tRNA(Gln) + L-glutamate + ADP + phosphate + H(+)</text>
        <dbReference type="Rhea" id="RHEA:17521"/>
        <dbReference type="Rhea" id="RHEA-COMP:9681"/>
        <dbReference type="Rhea" id="RHEA-COMP:9684"/>
        <dbReference type="ChEBI" id="CHEBI:15377"/>
        <dbReference type="ChEBI" id="CHEBI:15378"/>
        <dbReference type="ChEBI" id="CHEBI:29985"/>
        <dbReference type="ChEBI" id="CHEBI:30616"/>
        <dbReference type="ChEBI" id="CHEBI:43474"/>
        <dbReference type="ChEBI" id="CHEBI:58359"/>
        <dbReference type="ChEBI" id="CHEBI:78520"/>
        <dbReference type="ChEBI" id="CHEBI:78521"/>
        <dbReference type="ChEBI" id="CHEBI:456216"/>
    </reaction>
</comment>
<keyword evidence="4" id="KW-1185">Reference proteome</keyword>
<dbReference type="GO" id="GO:0016740">
    <property type="term" value="F:transferase activity"/>
    <property type="evidence" value="ECO:0007669"/>
    <property type="project" value="UniProtKB-KW"/>
</dbReference>
<keyword evidence="2" id="KW-0648">Protein biosynthesis</keyword>
<evidence type="ECO:0000313" key="4">
    <source>
        <dbReference type="Proteomes" id="UP000057609"/>
    </source>
</evidence>
<keyword evidence="2 3" id="KW-0436">Ligase</keyword>
<keyword evidence="2" id="KW-0547">Nucleotide-binding</keyword>
<dbReference type="EC" id="6.3.5.-" evidence="2"/>
<dbReference type="GO" id="GO:0050566">
    <property type="term" value="F:asparaginyl-tRNA synthase (glutamine-hydrolyzing) activity"/>
    <property type="evidence" value="ECO:0007669"/>
    <property type="project" value="RHEA"/>
</dbReference>
<comment type="catalytic activity">
    <reaction evidence="2">
        <text>L-aspartyl-tRNA(Asn) + L-glutamine + ATP + H2O = L-asparaginyl-tRNA(Asn) + L-glutamate + ADP + phosphate + 2 H(+)</text>
        <dbReference type="Rhea" id="RHEA:14513"/>
        <dbReference type="Rhea" id="RHEA-COMP:9674"/>
        <dbReference type="Rhea" id="RHEA-COMP:9677"/>
        <dbReference type="ChEBI" id="CHEBI:15377"/>
        <dbReference type="ChEBI" id="CHEBI:15378"/>
        <dbReference type="ChEBI" id="CHEBI:29985"/>
        <dbReference type="ChEBI" id="CHEBI:30616"/>
        <dbReference type="ChEBI" id="CHEBI:43474"/>
        <dbReference type="ChEBI" id="CHEBI:58359"/>
        <dbReference type="ChEBI" id="CHEBI:78515"/>
        <dbReference type="ChEBI" id="CHEBI:78516"/>
        <dbReference type="ChEBI" id="CHEBI:456216"/>
    </reaction>
</comment>
<reference evidence="3 4" key="1">
    <citation type="journal article" date="2015" name="Genome Announc.">
        <title>Complete Genome of Geobacter pickeringii G13T, a Metal-Reducing Isolate from Sedimentary Kaolin Deposits.</title>
        <authorList>
            <person name="Badalamenti J.P."/>
            <person name="Bond D.R."/>
        </authorList>
    </citation>
    <scope>NUCLEOTIDE SEQUENCE [LARGE SCALE GENOMIC DNA]</scope>
    <source>
        <strain evidence="3 4">G13</strain>
    </source>
</reference>
<dbReference type="InterPro" id="IPR003837">
    <property type="entry name" value="GatC"/>
</dbReference>
<dbReference type="RefSeq" id="WP_039739479.1">
    <property type="nucleotide sequence ID" value="NZ_CP009788.1"/>
</dbReference>
<evidence type="ECO:0000256" key="2">
    <source>
        <dbReference type="HAMAP-Rule" id="MF_00122"/>
    </source>
</evidence>
<comment type="subunit">
    <text evidence="2">Heterotrimer of A, B and C subunits.</text>
</comment>
<dbReference type="HOGENOM" id="CLU_105899_1_2_7"/>
<accession>A0A0B5BAP9</accession>
<dbReference type="OrthoDB" id="9813938at2"/>
<dbReference type="Pfam" id="PF02686">
    <property type="entry name" value="GatC"/>
    <property type="match status" value="1"/>
</dbReference>
<dbReference type="PANTHER" id="PTHR15004:SF0">
    <property type="entry name" value="GLUTAMYL-TRNA(GLN) AMIDOTRANSFERASE SUBUNIT C, MITOCHONDRIAL"/>
    <property type="match status" value="1"/>
</dbReference>
<dbReference type="GO" id="GO:0070681">
    <property type="term" value="P:glutaminyl-tRNAGln biosynthesis via transamidation"/>
    <property type="evidence" value="ECO:0007669"/>
    <property type="project" value="TreeGrafter"/>
</dbReference>